<dbReference type="FunFam" id="2.40.50.140:FF:000303">
    <property type="entry name" value="Protection of telomeres protein 1"/>
    <property type="match status" value="1"/>
</dbReference>
<feature type="region of interest" description="Disordered" evidence="9">
    <location>
        <begin position="651"/>
        <end position="673"/>
    </location>
</feature>
<dbReference type="GO" id="GO:0098505">
    <property type="term" value="F:G-rich strand telomeric DNA binding"/>
    <property type="evidence" value="ECO:0007669"/>
    <property type="project" value="TreeGrafter"/>
</dbReference>
<feature type="compositionally biased region" description="Basic and acidic residues" evidence="9">
    <location>
        <begin position="365"/>
        <end position="374"/>
    </location>
</feature>
<dbReference type="AlphaFoldDB" id="A0AA39V201"/>
<evidence type="ECO:0000256" key="9">
    <source>
        <dbReference type="SAM" id="MobiDB-lite"/>
    </source>
</evidence>
<feature type="region of interest" description="Disordered" evidence="9">
    <location>
        <begin position="505"/>
        <end position="530"/>
    </location>
</feature>
<comment type="caution">
    <text evidence="11">The sequence shown here is derived from an EMBL/GenBank/DDBJ whole genome shotgun (WGS) entry which is preliminary data.</text>
</comment>
<evidence type="ECO:0000256" key="6">
    <source>
        <dbReference type="ARBA" id="ARBA00022895"/>
    </source>
</evidence>
<dbReference type="GO" id="GO:0000783">
    <property type="term" value="C:nuclear telomere cap complex"/>
    <property type="evidence" value="ECO:0007669"/>
    <property type="project" value="TreeGrafter"/>
</dbReference>
<comment type="subcellular location">
    <subcellularLocation>
        <location evidence="2">Chromosome</location>
        <location evidence="2">Telomere</location>
    </subcellularLocation>
    <subcellularLocation>
        <location evidence="1">Nucleus</location>
    </subcellularLocation>
</comment>
<dbReference type="SUPFAM" id="SSF50249">
    <property type="entry name" value="Nucleic acid-binding proteins"/>
    <property type="match status" value="2"/>
</dbReference>
<dbReference type="PANTHER" id="PTHR14513:SF0">
    <property type="entry name" value="PROTECTION OF TELOMERES PROTEIN 1"/>
    <property type="match status" value="1"/>
</dbReference>
<reference evidence="11" key="1">
    <citation type="submission" date="2023-03" db="EMBL/GenBank/DDBJ databases">
        <title>Complete genome of Cladonia borealis.</title>
        <authorList>
            <person name="Park H."/>
        </authorList>
    </citation>
    <scope>NUCLEOTIDE SEQUENCE</scope>
    <source>
        <strain evidence="11">ANT050790</strain>
    </source>
</reference>
<evidence type="ECO:0000256" key="8">
    <source>
        <dbReference type="ARBA" id="ARBA00023242"/>
    </source>
</evidence>
<dbReference type="Gene3D" id="2.40.50.140">
    <property type="entry name" value="Nucleic acid-binding proteins"/>
    <property type="match status" value="2"/>
</dbReference>
<evidence type="ECO:0000313" key="11">
    <source>
        <dbReference type="EMBL" id="KAK0508034.1"/>
    </source>
</evidence>
<evidence type="ECO:0000256" key="1">
    <source>
        <dbReference type="ARBA" id="ARBA00004123"/>
    </source>
</evidence>
<dbReference type="SMART" id="SM00976">
    <property type="entry name" value="Telo_bind"/>
    <property type="match status" value="1"/>
</dbReference>
<keyword evidence="6" id="KW-0779">Telomere</keyword>
<dbReference type="GO" id="GO:0016233">
    <property type="term" value="P:telomere capping"/>
    <property type="evidence" value="ECO:0007669"/>
    <property type="project" value="TreeGrafter"/>
</dbReference>
<evidence type="ECO:0000259" key="10">
    <source>
        <dbReference type="SMART" id="SM00976"/>
    </source>
</evidence>
<dbReference type="Proteomes" id="UP001166286">
    <property type="component" value="Unassembled WGS sequence"/>
</dbReference>
<evidence type="ECO:0000256" key="3">
    <source>
        <dbReference type="ARBA" id="ARBA00008442"/>
    </source>
</evidence>
<dbReference type="PANTHER" id="PTHR14513">
    <property type="entry name" value="PROTECTION OF TELOMERES 1"/>
    <property type="match status" value="1"/>
</dbReference>
<dbReference type="Pfam" id="PF16686">
    <property type="entry name" value="POT1PC"/>
    <property type="match status" value="1"/>
</dbReference>
<dbReference type="EMBL" id="JAFEKC020000022">
    <property type="protein sequence ID" value="KAK0508034.1"/>
    <property type="molecule type" value="Genomic_DNA"/>
</dbReference>
<sequence length="692" mass="77903">MAGSTPPGFVDLNTALKRPKSEFNIMGVITDFMAPGRSRGTDWMSSFSIRDSSYSILHDGGFKVRFFRPMESELPAITGIGDVIALRGIKITEWSGMTIGLSNRTTSWIVFPAASIPATAPVSGLQLKNVKEPRAPAPSVAEMRYAVGLCNSQDRSALTESVALPAGTSVAPLQNITSSAGMPKRNKFSLIKDIKVETYYDLVGQVVKVYIHNNRVELYITDYTSNSLLFNYEWGQDDVEGSGREGDVYNYAPRQSTMGKWPGPPGYRTLTITLWPPHSYFAQQTLKEKDFVSLRNVHMKWSKDSKIEGVLHSDRLYPDRIDITILDPNERDDRVKDVLRRKRDLAKQFPAQRDEFIAQARAQKRKEIEGDKPLSKTAAKKKRKLEKERLENNKTGETENLDDKENSASGTGLAPKVRAGKDPPLVEPNKHDLNKNVHCGHHLIKPRSLSSILSLDAYTNTTPNGTSYNLPFQNINSRALVRIIDFFPSEIADFAVPCAKPSEYDVLSEPEESEDGSGSEISRESNNTDPVTERRWEWRFGFILEDASGPKNEAKATMEVYVVGEDAECLLKLDAENLRKSLTALAKLREKLFLLWGDLEEWKARKSLPLRQVDGNSRSPKKEELPKGRPFQCCIKEYGVKKRLKQTIEDVNDDSGIDGGSEDDSQGKQGCTRTRRPWTWERRWRMFGCTII</sequence>
<proteinExistence type="inferred from homology"/>
<keyword evidence="12" id="KW-1185">Reference proteome</keyword>
<feature type="region of interest" description="Disordered" evidence="9">
    <location>
        <begin position="361"/>
        <end position="425"/>
    </location>
</feature>
<protein>
    <recommendedName>
        <fullName evidence="4">Protection of telomeres protein 1</fullName>
    </recommendedName>
</protein>
<dbReference type="InterPro" id="IPR012340">
    <property type="entry name" value="NA-bd_OB-fold"/>
</dbReference>
<feature type="compositionally biased region" description="Acidic residues" evidence="9">
    <location>
        <begin position="506"/>
        <end position="517"/>
    </location>
</feature>
<dbReference type="Pfam" id="PF02765">
    <property type="entry name" value="POT1"/>
    <property type="match status" value="1"/>
</dbReference>
<dbReference type="CDD" id="cd04497">
    <property type="entry name" value="hPOT1_OB1_like"/>
    <property type="match status" value="1"/>
</dbReference>
<evidence type="ECO:0000256" key="5">
    <source>
        <dbReference type="ARBA" id="ARBA00022454"/>
    </source>
</evidence>
<comment type="similarity">
    <text evidence="3">Belongs to the telombin family.</text>
</comment>
<gene>
    <name evidence="11" type="ORF">JMJ35_009923</name>
</gene>
<dbReference type="GO" id="GO:0032210">
    <property type="term" value="P:regulation of telomere maintenance via telomerase"/>
    <property type="evidence" value="ECO:0007669"/>
    <property type="project" value="TreeGrafter"/>
</dbReference>
<organism evidence="11 12">
    <name type="scientific">Cladonia borealis</name>
    <dbReference type="NCBI Taxonomy" id="184061"/>
    <lineage>
        <taxon>Eukaryota</taxon>
        <taxon>Fungi</taxon>
        <taxon>Dikarya</taxon>
        <taxon>Ascomycota</taxon>
        <taxon>Pezizomycotina</taxon>
        <taxon>Lecanoromycetes</taxon>
        <taxon>OSLEUM clade</taxon>
        <taxon>Lecanoromycetidae</taxon>
        <taxon>Lecanorales</taxon>
        <taxon>Lecanorineae</taxon>
        <taxon>Cladoniaceae</taxon>
        <taxon>Cladonia</taxon>
    </lineage>
</organism>
<dbReference type="InterPro" id="IPR032042">
    <property type="entry name" value="POT1PC"/>
</dbReference>
<evidence type="ECO:0000256" key="7">
    <source>
        <dbReference type="ARBA" id="ARBA00023125"/>
    </source>
</evidence>
<dbReference type="GO" id="GO:0010521">
    <property type="term" value="F:telomerase inhibitor activity"/>
    <property type="evidence" value="ECO:0007669"/>
    <property type="project" value="TreeGrafter"/>
</dbReference>
<dbReference type="InterPro" id="IPR011564">
    <property type="entry name" value="Telomer_end-bd_POT1/Cdc13"/>
</dbReference>
<feature type="domain" description="Telomeric single stranded DNA binding POT1/Cdc13" evidence="10">
    <location>
        <begin position="9"/>
        <end position="146"/>
    </location>
</feature>
<feature type="compositionally biased region" description="Basic and acidic residues" evidence="9">
    <location>
        <begin position="385"/>
        <end position="406"/>
    </location>
</feature>
<accession>A0AA39V201</accession>
<evidence type="ECO:0000256" key="4">
    <source>
        <dbReference type="ARBA" id="ARBA00015253"/>
    </source>
</evidence>
<keyword evidence="8" id="KW-0539">Nucleus</keyword>
<keyword evidence="5" id="KW-0158">Chromosome</keyword>
<evidence type="ECO:0000313" key="12">
    <source>
        <dbReference type="Proteomes" id="UP001166286"/>
    </source>
</evidence>
<dbReference type="InterPro" id="IPR028389">
    <property type="entry name" value="POT1"/>
</dbReference>
<feature type="compositionally biased region" description="Acidic residues" evidence="9">
    <location>
        <begin position="651"/>
        <end position="664"/>
    </location>
</feature>
<name>A0AA39V201_9LECA</name>
<keyword evidence="7" id="KW-0238">DNA-binding</keyword>
<evidence type="ECO:0000256" key="2">
    <source>
        <dbReference type="ARBA" id="ARBA00004574"/>
    </source>
</evidence>